<reference evidence="1 2" key="1">
    <citation type="journal article" date="2011" name="J. Bacteriol.">
        <title>Complete genome sequence of the cellulose-degrading bacterium Cellulosilyticum lentocellum.</title>
        <authorList>
            <consortium name="US DOE Joint Genome Institute"/>
            <person name="Miller D.A."/>
            <person name="Suen G."/>
            <person name="Bruce D."/>
            <person name="Copeland A."/>
            <person name="Cheng J.F."/>
            <person name="Detter C."/>
            <person name="Goodwin L.A."/>
            <person name="Han C.S."/>
            <person name="Hauser L.J."/>
            <person name="Land M.L."/>
            <person name="Lapidus A."/>
            <person name="Lucas S."/>
            <person name="Meincke L."/>
            <person name="Pitluck S."/>
            <person name="Tapia R."/>
            <person name="Teshima H."/>
            <person name="Woyke T."/>
            <person name="Fox B.G."/>
            <person name="Angert E.R."/>
            <person name="Currie C.R."/>
        </authorList>
    </citation>
    <scope>NUCLEOTIDE SEQUENCE [LARGE SCALE GENOMIC DNA]</scope>
    <source>
        <strain evidence="2">ATCC 49066 / DSM 5427 / NCIMB 11756 / RHM5</strain>
    </source>
</reference>
<evidence type="ECO:0000313" key="1">
    <source>
        <dbReference type="EMBL" id="ADZ82228.1"/>
    </source>
</evidence>
<proteinExistence type="predicted"/>
<sequence>MEELISKKELLDLTNISYGQLYRWKRMNIIPEDWFIKKSSTTGQETFFRRDKILERIELILSMKDGTSLEEIAALFNKEEGEKVFDIEYIMAKEAISTAAREVFNSLYGDIKEVEKKELIILAVIEKYLLQSIITVDEIKMLGTMLSEAFGKLYREESKLLLFRKFGISFIVGCHNQDEVIVDSSAVKIMEIDLIKEVSEMSLKLV</sequence>
<protein>
    <recommendedName>
        <fullName evidence="3">DUF4004 domain-containing protein</fullName>
    </recommendedName>
</protein>
<keyword evidence="2" id="KW-1185">Reference proteome</keyword>
<dbReference type="STRING" id="642492.Clole_0489"/>
<dbReference type="AlphaFoldDB" id="F2JLE0"/>
<dbReference type="HOGENOM" id="CLU_102097_0_0_9"/>
<dbReference type="KEGG" id="cle:Clole_0489"/>
<accession>F2JLE0</accession>
<organism evidence="1 2">
    <name type="scientific">Cellulosilyticum lentocellum (strain ATCC 49066 / DSM 5427 / NCIMB 11756 / RHM5)</name>
    <name type="common">Clostridium lentocellum</name>
    <dbReference type="NCBI Taxonomy" id="642492"/>
    <lineage>
        <taxon>Bacteria</taxon>
        <taxon>Bacillati</taxon>
        <taxon>Bacillota</taxon>
        <taxon>Clostridia</taxon>
        <taxon>Lachnospirales</taxon>
        <taxon>Cellulosilyticaceae</taxon>
        <taxon>Cellulosilyticum</taxon>
    </lineage>
</organism>
<dbReference type="Pfam" id="PF13171">
    <property type="entry name" value="DUF4004"/>
    <property type="match status" value="1"/>
</dbReference>
<dbReference type="eggNOG" id="COG0789">
    <property type="taxonomic scope" value="Bacteria"/>
</dbReference>
<dbReference type="RefSeq" id="WP_013655529.1">
    <property type="nucleotide sequence ID" value="NC_015275.1"/>
</dbReference>
<name>F2JLE0_CELLD</name>
<evidence type="ECO:0000313" key="2">
    <source>
        <dbReference type="Proteomes" id="UP000008467"/>
    </source>
</evidence>
<dbReference type="Proteomes" id="UP000008467">
    <property type="component" value="Chromosome"/>
</dbReference>
<dbReference type="InterPro" id="IPR025063">
    <property type="entry name" value="DUF4004"/>
</dbReference>
<evidence type="ECO:0008006" key="3">
    <source>
        <dbReference type="Google" id="ProtNLM"/>
    </source>
</evidence>
<dbReference type="EMBL" id="CP002582">
    <property type="protein sequence ID" value="ADZ82228.1"/>
    <property type="molecule type" value="Genomic_DNA"/>
</dbReference>
<gene>
    <name evidence="1" type="ordered locus">Clole_0489</name>
</gene>